<comment type="caution">
    <text evidence="1">The sequence shown here is derived from an EMBL/GenBank/DDBJ whole genome shotgun (WGS) entry which is preliminary data.</text>
</comment>
<dbReference type="STRING" id="1423734.FC83_GL000926"/>
<protein>
    <submittedName>
        <fullName evidence="1">Uncharacterized protein</fullName>
    </submittedName>
</protein>
<keyword evidence="2" id="KW-1185">Reference proteome</keyword>
<gene>
    <name evidence="1" type="ORF">FC83_GL000926</name>
</gene>
<accession>X0PGH1</accession>
<dbReference type="Proteomes" id="UP000051236">
    <property type="component" value="Unassembled WGS sequence"/>
</dbReference>
<sequence length="168" mass="19780">MTDNEVVQKVLAEVQRQRSQKRDEEKDFRLRNTKILLREYRKLKTHIAIAPEDEITPDEYKLLSGGHQDISSLMKYKISTKRLMRYVDSILDAYEGYCKSGDSYDNRRWVIIDSMYLGDKRLKISQLADMYCVDRSIISKEQSKAIQDLSIMLFGIRGLDDFFDTYLS</sequence>
<dbReference type="AlphaFoldDB" id="X0PGH1"/>
<proteinExistence type="predicted"/>
<reference evidence="1 2" key="1">
    <citation type="journal article" date="2015" name="Genome Announc.">
        <title>Expanding the biotechnology potential of lactobacilli through comparative genomics of 213 strains and associated genera.</title>
        <authorList>
            <person name="Sun Z."/>
            <person name="Harris H.M."/>
            <person name="McCann A."/>
            <person name="Guo C."/>
            <person name="Argimon S."/>
            <person name="Zhang W."/>
            <person name="Yang X."/>
            <person name="Jeffery I.B."/>
            <person name="Cooney J.C."/>
            <person name="Kagawa T.F."/>
            <person name="Liu W."/>
            <person name="Song Y."/>
            <person name="Salvetti E."/>
            <person name="Wrobel A."/>
            <person name="Rasinkangas P."/>
            <person name="Parkhill J."/>
            <person name="Rea M.C."/>
            <person name="O'Sullivan O."/>
            <person name="Ritari J."/>
            <person name="Douillard F.P."/>
            <person name="Paul Ross R."/>
            <person name="Yang R."/>
            <person name="Briner A.E."/>
            <person name="Felis G.E."/>
            <person name="de Vos W.M."/>
            <person name="Barrangou R."/>
            <person name="Klaenhammer T.R."/>
            <person name="Caufield P.W."/>
            <person name="Cui Y."/>
            <person name="Zhang H."/>
            <person name="O'Toole P.W."/>
        </authorList>
    </citation>
    <scope>NUCLEOTIDE SEQUENCE [LARGE SCALE GENOMIC DNA]</scope>
    <source>
        <strain evidence="1 2">DSM 18527</strain>
    </source>
</reference>
<name>X0PGH1_9LACO</name>
<dbReference type="eggNOG" id="ENOG5032U35">
    <property type="taxonomic scope" value="Bacteria"/>
</dbReference>
<evidence type="ECO:0000313" key="2">
    <source>
        <dbReference type="Proteomes" id="UP000051236"/>
    </source>
</evidence>
<dbReference type="PATRIC" id="fig|1423734.3.peg.936"/>
<evidence type="ECO:0000313" key="1">
    <source>
        <dbReference type="EMBL" id="KRM35622.1"/>
    </source>
</evidence>
<dbReference type="EMBL" id="AZGA01000012">
    <property type="protein sequence ID" value="KRM35622.1"/>
    <property type="molecule type" value="Genomic_DNA"/>
</dbReference>
<organism evidence="1 2">
    <name type="scientific">Agrilactobacillus composti DSM 18527 = JCM 14202</name>
    <dbReference type="NCBI Taxonomy" id="1423734"/>
    <lineage>
        <taxon>Bacteria</taxon>
        <taxon>Bacillati</taxon>
        <taxon>Bacillota</taxon>
        <taxon>Bacilli</taxon>
        <taxon>Lactobacillales</taxon>
        <taxon>Lactobacillaceae</taxon>
        <taxon>Agrilactobacillus</taxon>
    </lineage>
</organism>